<organism evidence="1">
    <name type="scientific">Caulobacter sp. 602-2</name>
    <dbReference type="NCBI Taxonomy" id="2710887"/>
    <lineage>
        <taxon>Bacteria</taxon>
        <taxon>Pseudomonadati</taxon>
        <taxon>Pseudomonadota</taxon>
        <taxon>Alphaproteobacteria</taxon>
        <taxon>Caulobacterales</taxon>
        <taxon>Caulobacteraceae</taxon>
        <taxon>Caulobacter</taxon>
    </lineage>
</organism>
<keyword evidence="1" id="KW-0966">Cell projection</keyword>
<accession>A0A6G4QTP1</accession>
<gene>
    <name evidence="1" type="ORF">G5B46_03280</name>
</gene>
<evidence type="ECO:0000313" key="1">
    <source>
        <dbReference type="EMBL" id="NGM48625.1"/>
    </source>
</evidence>
<proteinExistence type="predicted"/>
<keyword evidence="1" id="KW-0969">Cilium</keyword>
<dbReference type="SUPFAM" id="SSF160214">
    <property type="entry name" value="FlaG-like"/>
    <property type="match status" value="1"/>
</dbReference>
<dbReference type="EMBL" id="JAAKGT010000001">
    <property type="protein sequence ID" value="NGM48625.1"/>
    <property type="molecule type" value="Genomic_DNA"/>
</dbReference>
<comment type="caution">
    <text evidence="1">The sequence shown here is derived from an EMBL/GenBank/DDBJ whole genome shotgun (WGS) entry which is preliminary data.</text>
</comment>
<name>A0A6G4QTP1_9CAUL</name>
<dbReference type="Gene3D" id="3.30.160.170">
    <property type="entry name" value="FlaG-like"/>
    <property type="match status" value="1"/>
</dbReference>
<dbReference type="InterPro" id="IPR035924">
    <property type="entry name" value="FlaG-like_sf"/>
</dbReference>
<dbReference type="AlphaFoldDB" id="A0A6G4QTP1"/>
<protein>
    <submittedName>
        <fullName evidence="1">Flagellar protein FlaG</fullName>
    </submittedName>
</protein>
<reference evidence="1" key="1">
    <citation type="submission" date="2020-02" db="EMBL/GenBank/DDBJ databases">
        <authorList>
            <person name="Gao J."/>
            <person name="Sun J."/>
        </authorList>
    </citation>
    <scope>NUCLEOTIDE SEQUENCE</scope>
    <source>
        <strain evidence="1">602-2</strain>
    </source>
</reference>
<keyword evidence="1" id="KW-0282">Flagellum</keyword>
<sequence>MRLVIEQDTDSGVYVYKTVDRRTGETLKQYPREDVLRFKESASYGPGAIYDGLT</sequence>